<evidence type="ECO:0000259" key="2">
    <source>
        <dbReference type="PROSITE" id="PS51194"/>
    </source>
</evidence>
<reference evidence="3" key="1">
    <citation type="journal article" date="2015" name="Nature">
        <title>Complex archaea that bridge the gap between prokaryotes and eukaryotes.</title>
        <authorList>
            <person name="Spang A."/>
            <person name="Saw J.H."/>
            <person name="Jorgensen S.L."/>
            <person name="Zaremba-Niedzwiedzka K."/>
            <person name="Martijn J."/>
            <person name="Lind A.E."/>
            <person name="van Eijk R."/>
            <person name="Schleper C."/>
            <person name="Guy L."/>
            <person name="Ettema T.J."/>
        </authorList>
    </citation>
    <scope>NUCLEOTIDE SEQUENCE</scope>
</reference>
<dbReference type="InterPro" id="IPR049730">
    <property type="entry name" value="SNF2/RAD54-like_C"/>
</dbReference>
<proteinExistence type="predicted"/>
<dbReference type="PROSITE" id="PS51194">
    <property type="entry name" value="HELICASE_CTER"/>
    <property type="match status" value="1"/>
</dbReference>
<evidence type="ECO:0000256" key="1">
    <source>
        <dbReference type="ARBA" id="ARBA00022801"/>
    </source>
</evidence>
<dbReference type="GO" id="GO:0016787">
    <property type="term" value="F:hydrolase activity"/>
    <property type="evidence" value="ECO:0007669"/>
    <property type="project" value="UniProtKB-KW"/>
</dbReference>
<dbReference type="InterPro" id="IPR027417">
    <property type="entry name" value="P-loop_NTPase"/>
</dbReference>
<dbReference type="PANTHER" id="PTHR10799">
    <property type="entry name" value="SNF2/RAD54 HELICASE FAMILY"/>
    <property type="match status" value="1"/>
</dbReference>
<dbReference type="InterPro" id="IPR001650">
    <property type="entry name" value="Helicase_C-like"/>
</dbReference>
<feature type="non-terminal residue" evidence="3">
    <location>
        <position position="1"/>
    </location>
</feature>
<feature type="non-terminal residue" evidence="3">
    <location>
        <position position="429"/>
    </location>
</feature>
<organism evidence="3">
    <name type="scientific">marine sediment metagenome</name>
    <dbReference type="NCBI Taxonomy" id="412755"/>
    <lineage>
        <taxon>unclassified sequences</taxon>
        <taxon>metagenomes</taxon>
        <taxon>ecological metagenomes</taxon>
    </lineage>
</organism>
<dbReference type="SMART" id="SM00490">
    <property type="entry name" value="HELICc"/>
    <property type="match status" value="1"/>
</dbReference>
<keyword evidence="1" id="KW-0378">Hydrolase</keyword>
<feature type="domain" description="Helicase C-terminal" evidence="2">
    <location>
        <begin position="1"/>
        <end position="119"/>
    </location>
</feature>
<accession>A0A0F8Z9V5</accession>
<dbReference type="PROSITE" id="PS50890">
    <property type="entry name" value="PUA"/>
    <property type="match status" value="1"/>
</dbReference>
<protein>
    <recommendedName>
        <fullName evidence="2">Helicase C-terminal domain-containing protein</fullName>
    </recommendedName>
</protein>
<evidence type="ECO:0000313" key="3">
    <source>
        <dbReference type="EMBL" id="KKK90587.1"/>
    </source>
</evidence>
<dbReference type="CDD" id="cd18793">
    <property type="entry name" value="SF2_C_SNF"/>
    <property type="match status" value="1"/>
</dbReference>
<comment type="caution">
    <text evidence="3">The sequence shown here is derived from an EMBL/GenBank/DDBJ whole genome shotgun (WGS) entry which is preliminary data.</text>
</comment>
<sequence length="429" mass="49645">GYSVNTIHGRMKLESRIEAESIFKNEKQVLVATEAAGEGINLQFCHLMINYDIPWNPNRLEQRMGRIHRYGQNKEVFIFNLVAADTREGRVINRLFEKLQEIKKALGSDKVFDVINEIIYGKNLSQLLYEAAASARDIEQIISEIDIKVDEEYISKVKASLGESLASRFIDYTRIKEMADKAREFKLIPEYTEAFFKKAFLLLEGKYRERKDGFLAIDRIPYELKIIAEEDSFRRKYGKLLNRYPKITFDKDIAFKNPDAEFISFDHPLFESILEYISRNFNSDLRNGTVFIDPSNKLNGYILIYEGEIRDGLGKTVGKKLFTIFTNNNEVKSVSPTILWDLAYGKTLGDTIDVKGLEGKVIGNVISLMENYKIEKHDERIKNAKIKEKYGIKSLEYLIVKLDGDIIRLFTRKENGELVDLPIRNKELQ</sequence>
<dbReference type="Gene3D" id="3.40.50.300">
    <property type="entry name" value="P-loop containing nucleotide triphosphate hydrolases"/>
    <property type="match status" value="1"/>
</dbReference>
<dbReference type="SUPFAM" id="SSF52540">
    <property type="entry name" value="P-loop containing nucleoside triphosphate hydrolases"/>
    <property type="match status" value="1"/>
</dbReference>
<dbReference type="Pfam" id="PF00271">
    <property type="entry name" value="Helicase_C"/>
    <property type="match status" value="1"/>
</dbReference>
<gene>
    <name evidence="3" type="ORF">LCGC14_2721510</name>
</gene>
<dbReference type="Gene3D" id="3.30.360.80">
    <property type="match status" value="1"/>
</dbReference>
<name>A0A0F8Z9V5_9ZZZZ</name>
<dbReference type="AlphaFoldDB" id="A0A0F8Z9V5"/>
<dbReference type="EMBL" id="LAZR01049034">
    <property type="protein sequence ID" value="KKK90587.1"/>
    <property type="molecule type" value="Genomic_DNA"/>
</dbReference>